<evidence type="ECO:0000256" key="1">
    <source>
        <dbReference type="SAM" id="MobiDB-lite"/>
    </source>
</evidence>
<accession>A0A4Z2I377</accession>
<sequence>MWPMKKLGFGSTGSLRKPEKAYEAKNKRGVLFPEGPRIPEVQTSHQQPDESETADVSLRGAGQKLPKPPEFCVADQVRPFPSVHTDVRFSHPLAIRSGSVPALSNSVITHSGDQTLCGNPDRVGSAERGRRGKKEKEGESCDCSKENKTVGPALLSDNSSWGRLLPLLELLGRDQAGSGIGLFLVFGLPPGGIVLAHDLKDGTPLEGQSGLLAWDGFVLLGFVVKERLHKHLDVQRKTKSWIEGTAGKSNASLRPPTLPSTSPLAEFRPTAELTRGLW</sequence>
<feature type="compositionally biased region" description="Basic and acidic residues" evidence="1">
    <location>
        <begin position="124"/>
        <end position="145"/>
    </location>
</feature>
<dbReference type="AlphaFoldDB" id="A0A4Z2I377"/>
<reference evidence="2 3" key="1">
    <citation type="submission" date="2019-03" db="EMBL/GenBank/DDBJ databases">
        <title>First draft genome of Liparis tanakae, snailfish: a comprehensive survey of snailfish specific genes.</title>
        <authorList>
            <person name="Kim W."/>
            <person name="Song I."/>
            <person name="Jeong J.-H."/>
            <person name="Kim D."/>
            <person name="Kim S."/>
            <person name="Ryu S."/>
            <person name="Song J.Y."/>
            <person name="Lee S.K."/>
        </authorList>
    </citation>
    <scope>NUCLEOTIDE SEQUENCE [LARGE SCALE GENOMIC DNA]</scope>
    <source>
        <tissue evidence="2">Muscle</tissue>
    </source>
</reference>
<comment type="caution">
    <text evidence="2">The sequence shown here is derived from an EMBL/GenBank/DDBJ whole genome shotgun (WGS) entry which is preliminary data.</text>
</comment>
<evidence type="ECO:0000313" key="3">
    <source>
        <dbReference type="Proteomes" id="UP000314294"/>
    </source>
</evidence>
<keyword evidence="3" id="KW-1185">Reference proteome</keyword>
<feature type="region of interest" description="Disordered" evidence="1">
    <location>
        <begin position="1"/>
        <end position="69"/>
    </location>
</feature>
<evidence type="ECO:0000313" key="2">
    <source>
        <dbReference type="EMBL" id="TNN72437.1"/>
    </source>
</evidence>
<name>A0A4Z2I377_9TELE</name>
<feature type="region of interest" description="Disordered" evidence="1">
    <location>
        <begin position="113"/>
        <end position="145"/>
    </location>
</feature>
<feature type="compositionally biased region" description="Basic and acidic residues" evidence="1">
    <location>
        <begin position="16"/>
        <end position="26"/>
    </location>
</feature>
<protein>
    <submittedName>
        <fullName evidence="2">Uncharacterized protein</fullName>
    </submittedName>
</protein>
<dbReference type="Proteomes" id="UP000314294">
    <property type="component" value="Unassembled WGS sequence"/>
</dbReference>
<organism evidence="2 3">
    <name type="scientific">Liparis tanakae</name>
    <name type="common">Tanaka's snailfish</name>
    <dbReference type="NCBI Taxonomy" id="230148"/>
    <lineage>
        <taxon>Eukaryota</taxon>
        <taxon>Metazoa</taxon>
        <taxon>Chordata</taxon>
        <taxon>Craniata</taxon>
        <taxon>Vertebrata</taxon>
        <taxon>Euteleostomi</taxon>
        <taxon>Actinopterygii</taxon>
        <taxon>Neopterygii</taxon>
        <taxon>Teleostei</taxon>
        <taxon>Neoteleostei</taxon>
        <taxon>Acanthomorphata</taxon>
        <taxon>Eupercaria</taxon>
        <taxon>Perciformes</taxon>
        <taxon>Cottioidei</taxon>
        <taxon>Cottales</taxon>
        <taxon>Liparidae</taxon>
        <taxon>Liparis</taxon>
    </lineage>
</organism>
<feature type="region of interest" description="Disordered" evidence="1">
    <location>
        <begin position="245"/>
        <end position="264"/>
    </location>
</feature>
<proteinExistence type="predicted"/>
<dbReference type="EMBL" id="SRLO01000137">
    <property type="protein sequence ID" value="TNN72437.1"/>
    <property type="molecule type" value="Genomic_DNA"/>
</dbReference>
<gene>
    <name evidence="2" type="ORF">EYF80_017363</name>
</gene>